<dbReference type="Proteomes" id="UP000887572">
    <property type="component" value="Unplaced"/>
</dbReference>
<feature type="compositionally biased region" description="Low complexity" evidence="1">
    <location>
        <begin position="451"/>
        <end position="471"/>
    </location>
</feature>
<feature type="region of interest" description="Disordered" evidence="1">
    <location>
        <begin position="308"/>
        <end position="333"/>
    </location>
</feature>
<organism evidence="2 3">
    <name type="scientific">Globodera rostochiensis</name>
    <name type="common">Golden nematode worm</name>
    <name type="synonym">Heterodera rostochiensis</name>
    <dbReference type="NCBI Taxonomy" id="31243"/>
    <lineage>
        <taxon>Eukaryota</taxon>
        <taxon>Metazoa</taxon>
        <taxon>Ecdysozoa</taxon>
        <taxon>Nematoda</taxon>
        <taxon>Chromadorea</taxon>
        <taxon>Rhabditida</taxon>
        <taxon>Tylenchina</taxon>
        <taxon>Tylenchomorpha</taxon>
        <taxon>Tylenchoidea</taxon>
        <taxon>Heteroderidae</taxon>
        <taxon>Heteroderinae</taxon>
        <taxon>Globodera</taxon>
    </lineage>
</organism>
<proteinExistence type="predicted"/>
<sequence>MARNLFRNGQKYCSGNTFCQRERVVSAPPFRPQDISAPRTFRPQDISAPRTFRPQDISASCFGPKTFRLQERFGPKTFRLQERFGPKTFRPQERFGPKTFRPRVSAPRHFGSKNVSAPRHFGSKNVSAPRHFGSKNVSAPRHFGLVFRPQDISAPRTFRPQDISASSKPLSVPGKVDSPLSLPEPERPGSLAALQAATTLIKLTTIIEERARGSIEMARKIIAVTDESEDGVTVKGYNEENGQIDTVCPPRQPPVPEFTVHPTSSGAVVAPQQMQEPISAAIFQQQCCSSALTTSFFGPFFDESEISAQTPVGEPEEEQQIPRETALPGPERSRTALEEAFEVRSMFSDISSDEAEIPAPTPLRVSFLHSRFSPYQPSTPNAWTQERSSTAPPGRCPYGRHIRDVWKKLGKERPERDIVMTKLFGTLQERLRPASSSSSVSPLVKEKTGASRGQATNTTATTARGAPGSSAPNRLARFFKWRSSPSNAASISSANATFHIRCGTSARADNDECQTFHLNLLLEWFFGTPVFGFAQEHRHTQYEEEGANWRILHVRIKKSLGTRGQN</sequence>
<accession>A0A914H5T4</accession>
<evidence type="ECO:0000256" key="1">
    <source>
        <dbReference type="SAM" id="MobiDB-lite"/>
    </source>
</evidence>
<evidence type="ECO:0000313" key="2">
    <source>
        <dbReference type="Proteomes" id="UP000887572"/>
    </source>
</evidence>
<keyword evidence="2" id="KW-1185">Reference proteome</keyword>
<feature type="compositionally biased region" description="Polar residues" evidence="1">
    <location>
        <begin position="376"/>
        <end position="391"/>
    </location>
</feature>
<dbReference type="AlphaFoldDB" id="A0A914H5T4"/>
<reference evidence="3" key="1">
    <citation type="submission" date="2022-11" db="UniProtKB">
        <authorList>
            <consortium name="WormBaseParasite"/>
        </authorList>
    </citation>
    <scope>IDENTIFICATION</scope>
</reference>
<feature type="region of interest" description="Disordered" evidence="1">
    <location>
        <begin position="376"/>
        <end position="396"/>
    </location>
</feature>
<dbReference type="WBParaSite" id="Gr19_v10_g1426.t1">
    <property type="protein sequence ID" value="Gr19_v10_g1426.t1"/>
    <property type="gene ID" value="Gr19_v10_g1426"/>
</dbReference>
<feature type="region of interest" description="Disordered" evidence="1">
    <location>
        <begin position="88"/>
        <end position="131"/>
    </location>
</feature>
<feature type="region of interest" description="Disordered" evidence="1">
    <location>
        <begin position="157"/>
        <end position="187"/>
    </location>
</feature>
<name>A0A914H5T4_GLORO</name>
<evidence type="ECO:0000313" key="3">
    <source>
        <dbReference type="WBParaSite" id="Gr19_v10_g1426.t1"/>
    </source>
</evidence>
<feature type="region of interest" description="Disordered" evidence="1">
    <location>
        <begin position="29"/>
        <end position="48"/>
    </location>
</feature>
<protein>
    <submittedName>
        <fullName evidence="3">Uncharacterized protein</fullName>
    </submittedName>
</protein>
<feature type="region of interest" description="Disordered" evidence="1">
    <location>
        <begin position="434"/>
        <end position="471"/>
    </location>
</feature>